<dbReference type="Pfam" id="PF02225">
    <property type="entry name" value="PA"/>
    <property type="match status" value="2"/>
</dbReference>
<protein>
    <submittedName>
        <fullName evidence="5">RxLR-like protein</fullName>
    </submittedName>
</protein>
<dbReference type="InterPro" id="IPR046450">
    <property type="entry name" value="PA_dom_sf"/>
</dbReference>
<dbReference type="FunFam" id="3.50.30.30:FF:000066">
    <property type="entry name" value="Signal peptide peptidase-like protein"/>
    <property type="match status" value="1"/>
</dbReference>
<dbReference type="RefSeq" id="XP_024574851.1">
    <property type="nucleotide sequence ID" value="XM_024723923.1"/>
</dbReference>
<accession>A0A0P1ACT9</accession>
<dbReference type="AlphaFoldDB" id="A0A0P1ACT9"/>
<evidence type="ECO:0000259" key="4">
    <source>
        <dbReference type="Pfam" id="PF02225"/>
    </source>
</evidence>
<keyword evidence="2" id="KW-0325">Glycoprotein</keyword>
<name>A0A0P1ACT9_PLAHL</name>
<reference evidence="6" key="1">
    <citation type="submission" date="2014-09" db="EMBL/GenBank/DDBJ databases">
        <authorList>
            <person name="Sharma Rahul"/>
            <person name="Thines Marco"/>
        </authorList>
    </citation>
    <scope>NUCLEOTIDE SEQUENCE [LARGE SCALE GENOMIC DNA]</scope>
</reference>
<keyword evidence="1 3" id="KW-0732">Signal</keyword>
<feature type="domain" description="PA" evidence="4">
    <location>
        <begin position="242"/>
        <end position="330"/>
    </location>
</feature>
<dbReference type="Gene3D" id="3.50.30.30">
    <property type="match status" value="2"/>
</dbReference>
<proteinExistence type="predicted"/>
<dbReference type="OMA" id="MACENSV"/>
<dbReference type="InterPro" id="IPR003137">
    <property type="entry name" value="PA_domain"/>
</dbReference>
<evidence type="ECO:0000256" key="1">
    <source>
        <dbReference type="ARBA" id="ARBA00022729"/>
    </source>
</evidence>
<feature type="chain" id="PRO_5006058566" evidence="3">
    <location>
        <begin position="21"/>
        <end position="440"/>
    </location>
</feature>
<evidence type="ECO:0000256" key="2">
    <source>
        <dbReference type="ARBA" id="ARBA00023180"/>
    </source>
</evidence>
<dbReference type="Proteomes" id="UP000054928">
    <property type="component" value="Unassembled WGS sequence"/>
</dbReference>
<dbReference type="PANTHER" id="PTHR22702:SF1">
    <property type="entry name" value="PROTEASE-ASSOCIATED DOMAIN-CONTAINING PROTEIN 1"/>
    <property type="match status" value="1"/>
</dbReference>
<evidence type="ECO:0000313" key="6">
    <source>
        <dbReference type="Proteomes" id="UP000054928"/>
    </source>
</evidence>
<dbReference type="OrthoDB" id="10045365at2759"/>
<keyword evidence="6" id="KW-1185">Reference proteome</keyword>
<feature type="domain" description="PA" evidence="4">
    <location>
        <begin position="93"/>
        <end position="157"/>
    </location>
</feature>
<evidence type="ECO:0000256" key="3">
    <source>
        <dbReference type="SAM" id="SignalP"/>
    </source>
</evidence>
<dbReference type="GeneID" id="36403609"/>
<dbReference type="PANTHER" id="PTHR22702">
    <property type="entry name" value="PROTEASE-ASSOCIATED DOMAIN-CONTAINING PROTEIN"/>
    <property type="match status" value="1"/>
</dbReference>
<evidence type="ECO:0000313" key="5">
    <source>
        <dbReference type="EMBL" id="CEG38482.1"/>
    </source>
</evidence>
<dbReference type="SUPFAM" id="SSF52025">
    <property type="entry name" value="PA domain"/>
    <property type="match status" value="1"/>
</dbReference>
<dbReference type="EMBL" id="CCYD01000322">
    <property type="protein sequence ID" value="CEG38482.1"/>
    <property type="molecule type" value="Genomic_DNA"/>
</dbReference>
<organism evidence="5 6">
    <name type="scientific">Plasmopara halstedii</name>
    <name type="common">Downy mildew of sunflower</name>
    <dbReference type="NCBI Taxonomy" id="4781"/>
    <lineage>
        <taxon>Eukaryota</taxon>
        <taxon>Sar</taxon>
        <taxon>Stramenopiles</taxon>
        <taxon>Oomycota</taxon>
        <taxon>Peronosporomycetes</taxon>
        <taxon>Peronosporales</taxon>
        <taxon>Peronosporaceae</taxon>
        <taxon>Plasmopara</taxon>
    </lineage>
</organism>
<feature type="signal peptide" evidence="3">
    <location>
        <begin position="1"/>
        <end position="20"/>
    </location>
</feature>
<sequence>MHSQVPLLLLLCLTIPFINAKKNTSIAIVAPESSWGRIYLRNGLAPIQYFRDNFGGFMTAHEVSFYFPKQTEDRFGCQLLPEQELLEVKATNRSSVLIVDRGQCTFELKARLADQMGAAALVIISDTDDVSAPVADLAIDDQISIASVMIRRSAGHMLRHVAKHMTIYGRLIPMTCERKPYICKPRYDVEEDYIKAASARSGFVSILQEDQDEVRMGHFLAATYGSVLHTKMAFPLAILLDEKLACTNVVTDDKNPLEYQGKAILLPIAPTGPCTTLEKVSNAQRRGASVVILKQQENTTFLTPPSVRRSWHAYNITIPVLAVSNGVGVNLATHNDRDAVNLRFEVSNGFADAWDLVREFSVRSAWPKRVQRCSQTLTQLLAQARGLGGDHEVEKALKNVFVTVVGGQLESTDHSDDLYEHHSRDESIHIVENVQTRDEL</sequence>